<evidence type="ECO:0000256" key="4">
    <source>
        <dbReference type="ARBA" id="ARBA00022723"/>
    </source>
</evidence>
<comment type="catalytic activity">
    <reaction evidence="9">
        <text>DNA(n) + a 2'-deoxyribonucleoside 5'-triphosphate = DNA(n+1) + diphosphate</text>
        <dbReference type="Rhea" id="RHEA:22508"/>
        <dbReference type="Rhea" id="RHEA-COMP:17339"/>
        <dbReference type="Rhea" id="RHEA-COMP:17340"/>
        <dbReference type="ChEBI" id="CHEBI:33019"/>
        <dbReference type="ChEBI" id="CHEBI:61560"/>
        <dbReference type="ChEBI" id="CHEBI:173112"/>
        <dbReference type="EC" id="2.7.7.49"/>
    </reaction>
</comment>
<dbReference type="GO" id="GO:0003723">
    <property type="term" value="F:RNA binding"/>
    <property type="evidence" value="ECO:0007669"/>
    <property type="project" value="InterPro"/>
</dbReference>
<dbReference type="PROSITE" id="PS50878">
    <property type="entry name" value="RT_POL"/>
    <property type="match status" value="1"/>
</dbReference>
<dbReference type="InterPro" id="IPR000123">
    <property type="entry name" value="Reverse_transcriptase_msDNA"/>
</dbReference>
<dbReference type="InterPro" id="IPR051083">
    <property type="entry name" value="GrpII_Intron_Splice-Mob/Def"/>
</dbReference>
<dbReference type="InterPro" id="IPR000477">
    <property type="entry name" value="RT_dom"/>
</dbReference>
<keyword evidence="2" id="KW-0808">Transferase</keyword>
<dbReference type="PRINTS" id="PR00866">
    <property type="entry name" value="RNADNAPOLMS"/>
</dbReference>
<evidence type="ECO:0000256" key="1">
    <source>
        <dbReference type="ARBA" id="ARBA00012493"/>
    </source>
</evidence>
<dbReference type="EC" id="2.7.7.49" evidence="1"/>
<evidence type="ECO:0000256" key="3">
    <source>
        <dbReference type="ARBA" id="ARBA00022695"/>
    </source>
</evidence>
<evidence type="ECO:0000256" key="8">
    <source>
        <dbReference type="ARBA" id="ARBA00034120"/>
    </source>
</evidence>
<comment type="similarity">
    <text evidence="8">Belongs to the bacterial reverse transcriptase family.</text>
</comment>
<keyword evidence="6 11" id="KW-0695">RNA-directed DNA polymerase</keyword>
<proteinExistence type="inferred from homology"/>
<dbReference type="RefSeq" id="WP_184201938.1">
    <property type="nucleotide sequence ID" value="NZ_JACHGW010000004.1"/>
</dbReference>
<evidence type="ECO:0000256" key="5">
    <source>
        <dbReference type="ARBA" id="ARBA00022842"/>
    </source>
</evidence>
<protein>
    <recommendedName>
        <fullName evidence="1">RNA-directed DNA polymerase</fullName>
        <ecNumber evidence="1">2.7.7.49</ecNumber>
    </recommendedName>
</protein>
<dbReference type="GO" id="GO:0051607">
    <property type="term" value="P:defense response to virus"/>
    <property type="evidence" value="ECO:0007669"/>
    <property type="project" value="UniProtKB-KW"/>
</dbReference>
<evidence type="ECO:0000313" key="12">
    <source>
        <dbReference type="Proteomes" id="UP000520814"/>
    </source>
</evidence>
<evidence type="ECO:0000259" key="10">
    <source>
        <dbReference type="PROSITE" id="PS50878"/>
    </source>
</evidence>
<keyword evidence="5" id="KW-0460">Magnesium</keyword>
<reference evidence="11 12" key="1">
    <citation type="submission" date="2020-08" db="EMBL/GenBank/DDBJ databases">
        <title>Genomic Encyclopedia of Type Strains, Phase IV (KMG-IV): sequencing the most valuable type-strain genomes for metagenomic binning, comparative biology and taxonomic classification.</title>
        <authorList>
            <person name="Goeker M."/>
        </authorList>
    </citation>
    <scope>NUCLEOTIDE SEQUENCE [LARGE SCALE GENOMIC DNA]</scope>
    <source>
        <strain evidence="11 12">DSM 23562</strain>
    </source>
</reference>
<dbReference type="GO" id="GO:0003964">
    <property type="term" value="F:RNA-directed DNA polymerase activity"/>
    <property type="evidence" value="ECO:0007669"/>
    <property type="project" value="UniProtKB-KW"/>
</dbReference>
<dbReference type="CDD" id="cd03487">
    <property type="entry name" value="RT_Bac_retron_II"/>
    <property type="match status" value="1"/>
</dbReference>
<keyword evidence="4" id="KW-0479">Metal-binding</keyword>
<dbReference type="InterPro" id="IPR043502">
    <property type="entry name" value="DNA/RNA_pol_sf"/>
</dbReference>
<organism evidence="11 12">
    <name type="scientific">Armatimonas rosea</name>
    <dbReference type="NCBI Taxonomy" id="685828"/>
    <lineage>
        <taxon>Bacteria</taxon>
        <taxon>Bacillati</taxon>
        <taxon>Armatimonadota</taxon>
        <taxon>Armatimonadia</taxon>
        <taxon>Armatimonadales</taxon>
        <taxon>Armatimonadaceae</taxon>
        <taxon>Armatimonas</taxon>
    </lineage>
</organism>
<accession>A0A7W9STK5</accession>
<dbReference type="PANTHER" id="PTHR34047:SF7">
    <property type="entry name" value="RNA-DIRECTED DNA POLYMERASE"/>
    <property type="match status" value="1"/>
</dbReference>
<dbReference type="AlphaFoldDB" id="A0A7W9STK5"/>
<evidence type="ECO:0000256" key="2">
    <source>
        <dbReference type="ARBA" id="ARBA00022679"/>
    </source>
</evidence>
<evidence type="ECO:0000256" key="6">
    <source>
        <dbReference type="ARBA" id="ARBA00022918"/>
    </source>
</evidence>
<dbReference type="GO" id="GO:0046872">
    <property type="term" value="F:metal ion binding"/>
    <property type="evidence" value="ECO:0007669"/>
    <property type="project" value="UniProtKB-KW"/>
</dbReference>
<dbReference type="EMBL" id="JACHGW010000004">
    <property type="protein sequence ID" value="MBB6052602.1"/>
    <property type="molecule type" value="Genomic_DNA"/>
</dbReference>
<name>A0A7W9STK5_ARMRO</name>
<evidence type="ECO:0000313" key="11">
    <source>
        <dbReference type="EMBL" id="MBB6052602.1"/>
    </source>
</evidence>
<keyword evidence="3" id="KW-0548">Nucleotidyltransferase</keyword>
<dbReference type="PANTHER" id="PTHR34047">
    <property type="entry name" value="NUCLEAR INTRON MATURASE 1, MITOCHONDRIAL-RELATED"/>
    <property type="match status" value="1"/>
</dbReference>
<evidence type="ECO:0000256" key="9">
    <source>
        <dbReference type="ARBA" id="ARBA00048173"/>
    </source>
</evidence>
<dbReference type="Proteomes" id="UP000520814">
    <property type="component" value="Unassembled WGS sequence"/>
</dbReference>
<dbReference type="SUPFAM" id="SSF56672">
    <property type="entry name" value="DNA/RNA polymerases"/>
    <property type="match status" value="1"/>
</dbReference>
<keyword evidence="7" id="KW-0051">Antiviral defense</keyword>
<dbReference type="Pfam" id="PF00078">
    <property type="entry name" value="RVT_1"/>
    <property type="match status" value="1"/>
</dbReference>
<comment type="caution">
    <text evidence="11">The sequence shown here is derived from an EMBL/GenBank/DDBJ whole genome shotgun (WGS) entry which is preliminary data.</text>
</comment>
<evidence type="ECO:0000256" key="7">
    <source>
        <dbReference type="ARBA" id="ARBA00023118"/>
    </source>
</evidence>
<sequence>MTAAERQRLKEIGKDAFIREEMVRLGFWPPSPEIAEQSAEAERKLRPLYDELVGVRRELDGVEKAIRESGDVPALLAEIRRKRIERVRAARVVKKVEREAARVKKQEQDALWRRTALPHLGRGVSGGLTFVEGEIEKLCAAMGLTERELAWLCYQRPASKTGHYSLFTIPKKRGGKRVLASPKSKLRQAQRWILSEILANQAPHAAAMAFSPGASVVKNAEPHTGKSVVVKVDLQDFFPSLGVKRVKNYFEHLGHSEGVATVLALLCTDCPRVAVEFDGEKKFVAVGPRGVPQGALTSPALSNLLVEKLDKRLTGAAQKLGFVYTRYADDLTFSHADGSAPVGLLLTLVRQIVADEKLTVNEKKTQVLRSSDRQIITGLVVNGEQGVRLSRDDVRRFRAILHHCDTEGFDKVSERLGRSAQAYCQGYLAFIKMVRPELADKLVTAHSWLVR</sequence>
<keyword evidence="12" id="KW-1185">Reference proteome</keyword>
<feature type="domain" description="Reverse transcriptase" evidence="10">
    <location>
        <begin position="150"/>
        <end position="381"/>
    </location>
</feature>
<gene>
    <name evidence="11" type="ORF">HNQ39_004423</name>
</gene>